<evidence type="ECO:0000256" key="8">
    <source>
        <dbReference type="ARBA" id="ARBA00022801"/>
    </source>
</evidence>
<dbReference type="InterPro" id="IPR050344">
    <property type="entry name" value="Peptidase_M1_aminopeptidases"/>
</dbReference>
<dbReference type="InterPro" id="IPR042097">
    <property type="entry name" value="Aminopeptidase_N-like_N_sf"/>
</dbReference>
<evidence type="ECO:0000256" key="12">
    <source>
        <dbReference type="ARBA" id="ARBA00031533"/>
    </source>
</evidence>
<feature type="compositionally biased region" description="Polar residues" evidence="13">
    <location>
        <begin position="212"/>
        <end position="230"/>
    </location>
</feature>
<comment type="catalytic activity">
    <reaction evidence="1">
        <text>Release of an N-terminal amino acid, Xaa-|-Yaa- from a peptide, amide or arylamide. Xaa is preferably Ala, but may be most amino acids including Pro (slow action). When a terminal hydrophobic residue is followed by a prolyl residue, the two may be released as an intact Xaa-Pro dipeptide.</text>
        <dbReference type="EC" id="3.4.11.2"/>
    </reaction>
</comment>
<feature type="region of interest" description="Disordered" evidence="13">
    <location>
        <begin position="211"/>
        <end position="230"/>
    </location>
</feature>
<dbReference type="CDD" id="cd09603">
    <property type="entry name" value="M1_APN_like"/>
    <property type="match status" value="1"/>
</dbReference>
<dbReference type="InterPro" id="IPR001930">
    <property type="entry name" value="Peptidase_M1"/>
</dbReference>
<dbReference type="InterPro" id="IPR045357">
    <property type="entry name" value="Aminopeptidase_N-like_N"/>
</dbReference>
<keyword evidence="14" id="KW-0732">Signal</keyword>
<dbReference type="OrthoDB" id="100605at2"/>
<evidence type="ECO:0000313" key="18">
    <source>
        <dbReference type="Proteomes" id="UP000239203"/>
    </source>
</evidence>
<evidence type="ECO:0000256" key="1">
    <source>
        <dbReference type="ARBA" id="ARBA00000098"/>
    </source>
</evidence>
<dbReference type="Pfam" id="PF17900">
    <property type="entry name" value="Peptidase_M1_N"/>
    <property type="match status" value="1"/>
</dbReference>
<evidence type="ECO:0000256" key="10">
    <source>
        <dbReference type="ARBA" id="ARBA00023049"/>
    </source>
</evidence>
<reference evidence="17 18" key="1">
    <citation type="submission" date="2018-02" db="EMBL/GenBank/DDBJ databases">
        <title>Genomic Encyclopedia of Archaeal and Bacterial Type Strains, Phase II (KMG-II): from individual species to whole genera.</title>
        <authorList>
            <person name="Goeker M."/>
        </authorList>
    </citation>
    <scope>NUCLEOTIDE SEQUENCE [LARGE SCALE GENOMIC DNA]</scope>
    <source>
        <strain evidence="17 18">YU 961-1</strain>
    </source>
</reference>
<gene>
    <name evidence="17" type="ORF">CLV40_12764</name>
</gene>
<feature type="region of interest" description="Disordered" evidence="13">
    <location>
        <begin position="22"/>
        <end position="46"/>
    </location>
</feature>
<dbReference type="Proteomes" id="UP000239203">
    <property type="component" value="Unassembled WGS sequence"/>
</dbReference>
<dbReference type="AlphaFoldDB" id="A0A2S6GE78"/>
<dbReference type="GO" id="GO:0008270">
    <property type="term" value="F:zinc ion binding"/>
    <property type="evidence" value="ECO:0007669"/>
    <property type="project" value="InterPro"/>
</dbReference>
<evidence type="ECO:0000256" key="5">
    <source>
        <dbReference type="ARBA" id="ARBA00015611"/>
    </source>
</evidence>
<keyword evidence="8" id="KW-0378">Hydrolase</keyword>
<protein>
    <recommendedName>
        <fullName evidence="5">Aminopeptidase N</fullName>
        <ecNumber evidence="4">3.4.11.2</ecNumber>
    </recommendedName>
    <alternativeName>
        <fullName evidence="11">Alanine aminopeptidase</fullName>
    </alternativeName>
    <alternativeName>
        <fullName evidence="12">Lysyl aminopeptidase</fullName>
    </alternativeName>
</protein>
<dbReference type="RefSeq" id="WP_104482668.1">
    <property type="nucleotide sequence ID" value="NZ_CP154825.1"/>
</dbReference>
<dbReference type="EC" id="3.4.11.2" evidence="4"/>
<evidence type="ECO:0000256" key="3">
    <source>
        <dbReference type="ARBA" id="ARBA00010136"/>
    </source>
</evidence>
<keyword evidence="6" id="KW-0645">Protease</keyword>
<dbReference type="InterPro" id="IPR027268">
    <property type="entry name" value="Peptidase_M4/M1_CTD_sf"/>
</dbReference>
<comment type="caution">
    <text evidence="17">The sequence shown here is derived from an EMBL/GenBank/DDBJ whole genome shotgun (WGS) entry which is preliminary data.</text>
</comment>
<proteinExistence type="inferred from homology"/>
<dbReference type="Gene3D" id="1.10.390.10">
    <property type="entry name" value="Neutral Protease Domain 2"/>
    <property type="match status" value="1"/>
</dbReference>
<evidence type="ECO:0000256" key="4">
    <source>
        <dbReference type="ARBA" id="ARBA00012564"/>
    </source>
</evidence>
<evidence type="ECO:0000256" key="13">
    <source>
        <dbReference type="SAM" id="MobiDB-lite"/>
    </source>
</evidence>
<dbReference type="Pfam" id="PF01433">
    <property type="entry name" value="Peptidase_M1"/>
    <property type="match status" value="1"/>
</dbReference>
<sequence>MPRVRVVLVLVAALAFTACTDTAEPGTPKEAPGGSPGKSPAQSPISVAGAAGIGDPYYPDDGNGGYDVLAYDVGISYDPATKHLDGDTTVTATASADLSQYNLDLSGLVVSAVEVDGAPAEFTRTGDRELVITPAAVVRSGARFRTRVTYAGEPTARGDAALGPSGWQIAKSGGAFAAGEPHSASSWYPVNDHPLDKATFRLTARVPDGWSVISNGREQPPSSSGGWTTFTWEEPTRVAPYLTTVGIDKWTIERSQLPDGTPVVDAYAPGAEGKKQIEARLPEVLAFLSTWFGPYPQSAAGGIFVNESIGFSLETQTRPIYAQWAELDVIVHEQAHQWFGDSVSLTRWSDICLNECLASYAQWLWLEHNGTNLDDRFRAVATRAKDPFWNRPLVDMGPGNEFTAVYDKGQLAVHALRRQLGEEKFTRLLREWAATHRDGNAGWADFEAMVNRIAEQDLTPFLDAWFHQPGKPADQFRYPGTLRK</sequence>
<feature type="domain" description="Aminopeptidase N-like N-terminal" evidence="16">
    <location>
        <begin position="70"/>
        <end position="242"/>
    </location>
</feature>
<evidence type="ECO:0000256" key="11">
    <source>
        <dbReference type="ARBA" id="ARBA00029811"/>
    </source>
</evidence>
<dbReference type="GO" id="GO:0008237">
    <property type="term" value="F:metallopeptidase activity"/>
    <property type="evidence" value="ECO:0007669"/>
    <property type="project" value="UniProtKB-KW"/>
</dbReference>
<dbReference type="PANTHER" id="PTHR11533">
    <property type="entry name" value="PROTEASE M1 ZINC METALLOPROTEASE"/>
    <property type="match status" value="1"/>
</dbReference>
<evidence type="ECO:0000256" key="2">
    <source>
        <dbReference type="ARBA" id="ARBA00001947"/>
    </source>
</evidence>
<dbReference type="GO" id="GO:0006508">
    <property type="term" value="P:proteolysis"/>
    <property type="evidence" value="ECO:0007669"/>
    <property type="project" value="UniProtKB-KW"/>
</dbReference>
<accession>A0A2S6GE78</accession>
<evidence type="ECO:0000259" key="16">
    <source>
        <dbReference type="Pfam" id="PF17900"/>
    </source>
</evidence>
<keyword evidence="7" id="KW-0479">Metal-binding</keyword>
<dbReference type="GO" id="GO:0016285">
    <property type="term" value="F:alanyl aminopeptidase activity"/>
    <property type="evidence" value="ECO:0007669"/>
    <property type="project" value="UniProtKB-EC"/>
</dbReference>
<evidence type="ECO:0000259" key="15">
    <source>
        <dbReference type="Pfam" id="PF01433"/>
    </source>
</evidence>
<dbReference type="EMBL" id="PTIX01000027">
    <property type="protein sequence ID" value="PPK63537.1"/>
    <property type="molecule type" value="Genomic_DNA"/>
</dbReference>
<feature type="domain" description="Peptidase M1 membrane alanine aminopeptidase" evidence="15">
    <location>
        <begin position="323"/>
        <end position="465"/>
    </location>
</feature>
<comment type="cofactor">
    <cofactor evidence="2">
        <name>Zn(2+)</name>
        <dbReference type="ChEBI" id="CHEBI:29105"/>
    </cofactor>
</comment>
<evidence type="ECO:0000256" key="9">
    <source>
        <dbReference type="ARBA" id="ARBA00022833"/>
    </source>
</evidence>
<evidence type="ECO:0000256" key="6">
    <source>
        <dbReference type="ARBA" id="ARBA00022670"/>
    </source>
</evidence>
<organism evidence="17 18">
    <name type="scientific">Actinokineospora auranticolor</name>
    <dbReference type="NCBI Taxonomy" id="155976"/>
    <lineage>
        <taxon>Bacteria</taxon>
        <taxon>Bacillati</taxon>
        <taxon>Actinomycetota</taxon>
        <taxon>Actinomycetes</taxon>
        <taxon>Pseudonocardiales</taxon>
        <taxon>Pseudonocardiaceae</taxon>
        <taxon>Actinokineospora</taxon>
    </lineage>
</organism>
<evidence type="ECO:0000313" key="17">
    <source>
        <dbReference type="EMBL" id="PPK63537.1"/>
    </source>
</evidence>
<keyword evidence="18" id="KW-1185">Reference proteome</keyword>
<dbReference type="SUPFAM" id="SSF55486">
    <property type="entry name" value="Metalloproteases ('zincins'), catalytic domain"/>
    <property type="match status" value="1"/>
</dbReference>
<comment type="similarity">
    <text evidence="3">Belongs to the peptidase M1 family.</text>
</comment>
<keyword evidence="9" id="KW-0862">Zinc</keyword>
<feature type="signal peptide" evidence="14">
    <location>
        <begin position="1"/>
        <end position="23"/>
    </location>
</feature>
<dbReference type="SUPFAM" id="SSF63737">
    <property type="entry name" value="Leukotriene A4 hydrolase N-terminal domain"/>
    <property type="match status" value="1"/>
</dbReference>
<keyword evidence="10" id="KW-0482">Metalloprotease</keyword>
<name>A0A2S6GE78_9PSEU</name>
<dbReference type="PRINTS" id="PR00756">
    <property type="entry name" value="ALADIPTASE"/>
</dbReference>
<evidence type="ECO:0000256" key="7">
    <source>
        <dbReference type="ARBA" id="ARBA00022723"/>
    </source>
</evidence>
<evidence type="ECO:0000256" key="14">
    <source>
        <dbReference type="SAM" id="SignalP"/>
    </source>
</evidence>
<feature type="chain" id="PRO_5015584663" description="Aminopeptidase N" evidence="14">
    <location>
        <begin position="24"/>
        <end position="484"/>
    </location>
</feature>
<dbReference type="PROSITE" id="PS51257">
    <property type="entry name" value="PROKAR_LIPOPROTEIN"/>
    <property type="match status" value="1"/>
</dbReference>
<dbReference type="Gene3D" id="2.60.40.1730">
    <property type="entry name" value="tricorn interacting facor f3 domain"/>
    <property type="match status" value="1"/>
</dbReference>
<dbReference type="InterPro" id="IPR014782">
    <property type="entry name" value="Peptidase_M1_dom"/>
</dbReference>